<dbReference type="PANTHER" id="PTHR10127:SF882">
    <property type="entry name" value="MEPRIN A SUBUNIT"/>
    <property type="match status" value="1"/>
</dbReference>
<dbReference type="PRINTS" id="PR00480">
    <property type="entry name" value="ASTACIN"/>
</dbReference>
<comment type="cofactor">
    <cofactor evidence="15 16">
        <name>Zn(2+)</name>
        <dbReference type="ChEBI" id="CHEBI:29105"/>
    </cofactor>
    <text evidence="15 16">Binds 1 zinc ion per subunit.</text>
</comment>
<keyword evidence="12" id="KW-0865">Zymogen</keyword>
<feature type="signal peptide" evidence="16">
    <location>
        <begin position="1"/>
        <end position="19"/>
    </location>
</feature>
<evidence type="ECO:0000259" key="18">
    <source>
        <dbReference type="PROSITE" id="PS50060"/>
    </source>
</evidence>
<dbReference type="SMART" id="SM00235">
    <property type="entry name" value="ZnMc"/>
    <property type="match status" value="1"/>
</dbReference>
<name>A0A9Q1J9U0_SYNKA</name>
<dbReference type="GO" id="GO:0008270">
    <property type="term" value="F:zinc ion binding"/>
    <property type="evidence" value="ECO:0007669"/>
    <property type="project" value="UniProtKB-UniRule"/>
</dbReference>
<dbReference type="SUPFAM" id="SSF55486">
    <property type="entry name" value="Metalloproteases ('zincins'), catalytic domain"/>
    <property type="match status" value="1"/>
</dbReference>
<evidence type="ECO:0000313" key="21">
    <source>
        <dbReference type="EMBL" id="KAJ8376844.1"/>
    </source>
</evidence>
<reference evidence="21" key="1">
    <citation type="journal article" date="2023" name="Science">
        <title>Genome structures resolve the early diversification of teleost fishes.</title>
        <authorList>
            <person name="Parey E."/>
            <person name="Louis A."/>
            <person name="Montfort J."/>
            <person name="Bouchez O."/>
            <person name="Roques C."/>
            <person name="Iampietro C."/>
            <person name="Lluch J."/>
            <person name="Castinel A."/>
            <person name="Donnadieu C."/>
            <person name="Desvignes T."/>
            <person name="Floi Bucao C."/>
            <person name="Jouanno E."/>
            <person name="Wen M."/>
            <person name="Mejri S."/>
            <person name="Dirks R."/>
            <person name="Jansen H."/>
            <person name="Henkel C."/>
            <person name="Chen W.J."/>
            <person name="Zahm M."/>
            <person name="Cabau C."/>
            <person name="Klopp C."/>
            <person name="Thompson A.W."/>
            <person name="Robinson-Rechavi M."/>
            <person name="Braasch I."/>
            <person name="Lecointre G."/>
            <person name="Bobe J."/>
            <person name="Postlethwait J.H."/>
            <person name="Berthelot C."/>
            <person name="Roest Crollius H."/>
            <person name="Guiguen Y."/>
        </authorList>
    </citation>
    <scope>NUCLEOTIDE SEQUENCE</scope>
    <source>
        <strain evidence="21">WJC10195</strain>
    </source>
</reference>
<dbReference type="EC" id="3.4.24.-" evidence="16"/>
<evidence type="ECO:0000313" key="22">
    <source>
        <dbReference type="Proteomes" id="UP001152622"/>
    </source>
</evidence>
<dbReference type="Gene3D" id="2.60.120.200">
    <property type="match status" value="1"/>
</dbReference>
<evidence type="ECO:0000256" key="10">
    <source>
        <dbReference type="ARBA" id="ARBA00023049"/>
    </source>
</evidence>
<dbReference type="Pfam" id="PF01400">
    <property type="entry name" value="Astacin"/>
    <property type="match status" value="1"/>
</dbReference>
<dbReference type="GO" id="GO:0016020">
    <property type="term" value="C:membrane"/>
    <property type="evidence" value="ECO:0007669"/>
    <property type="project" value="UniProtKB-SubCell"/>
</dbReference>
<dbReference type="InterPro" id="IPR013320">
    <property type="entry name" value="ConA-like_dom_sf"/>
</dbReference>
<evidence type="ECO:0000256" key="9">
    <source>
        <dbReference type="ARBA" id="ARBA00022989"/>
    </source>
</evidence>
<evidence type="ECO:0000259" key="19">
    <source>
        <dbReference type="PROSITE" id="PS50144"/>
    </source>
</evidence>
<keyword evidence="9 17" id="KW-1133">Transmembrane helix</keyword>
<evidence type="ECO:0000256" key="4">
    <source>
        <dbReference type="ARBA" id="ARBA00022692"/>
    </source>
</evidence>
<dbReference type="Proteomes" id="UP001152622">
    <property type="component" value="Chromosome 2"/>
</dbReference>
<dbReference type="Gene3D" id="3.40.390.10">
    <property type="entry name" value="Collagenase (Catalytic Domain)"/>
    <property type="match status" value="1"/>
</dbReference>
<dbReference type="FunFam" id="3.40.390.10:FF:000015">
    <property type="entry name" value="Meprin A subunit"/>
    <property type="match status" value="1"/>
</dbReference>
<keyword evidence="22" id="KW-1185">Reference proteome</keyword>
<keyword evidence="7 15" id="KW-0378">Hydrolase</keyword>
<dbReference type="InterPro" id="IPR008974">
    <property type="entry name" value="TRAF-like"/>
</dbReference>
<dbReference type="InterPro" id="IPR001506">
    <property type="entry name" value="Peptidase_M12A"/>
</dbReference>
<dbReference type="CDD" id="cd06263">
    <property type="entry name" value="MAM"/>
    <property type="match status" value="1"/>
</dbReference>
<comment type="caution">
    <text evidence="21">The sequence shown here is derived from an EMBL/GenBank/DDBJ whole genome shotgun (WGS) entry which is preliminary data.</text>
</comment>
<dbReference type="Pfam" id="PF00629">
    <property type="entry name" value="MAM"/>
    <property type="match status" value="1"/>
</dbReference>
<dbReference type="OrthoDB" id="291007at2759"/>
<evidence type="ECO:0000256" key="3">
    <source>
        <dbReference type="ARBA" id="ARBA00022670"/>
    </source>
</evidence>
<feature type="domain" description="MATH" evidence="19">
    <location>
        <begin position="387"/>
        <end position="555"/>
    </location>
</feature>
<dbReference type="InterPro" id="IPR000998">
    <property type="entry name" value="MAM_dom"/>
</dbReference>
<comment type="caution">
    <text evidence="15">Lacks conserved residue(s) required for the propagation of feature annotation.</text>
</comment>
<evidence type="ECO:0000256" key="13">
    <source>
        <dbReference type="ARBA" id="ARBA00023157"/>
    </source>
</evidence>
<dbReference type="SMART" id="SM00061">
    <property type="entry name" value="MATH"/>
    <property type="match status" value="1"/>
</dbReference>
<feature type="binding site" evidence="15">
    <location>
        <position position="125"/>
    </location>
    <ligand>
        <name>Zn(2+)</name>
        <dbReference type="ChEBI" id="CHEBI:29105"/>
        <note>catalytic</note>
    </ligand>
</feature>
<feature type="binding site" evidence="15">
    <location>
        <position position="119"/>
    </location>
    <ligand>
        <name>Zn(2+)</name>
        <dbReference type="ChEBI" id="CHEBI:29105"/>
        <note>catalytic</note>
    </ligand>
</feature>
<feature type="domain" description="MAM" evidence="18">
    <location>
        <begin position="226"/>
        <end position="389"/>
    </location>
</feature>
<dbReference type="GO" id="GO:0006508">
    <property type="term" value="P:proteolysis"/>
    <property type="evidence" value="ECO:0007669"/>
    <property type="project" value="UniProtKB-KW"/>
</dbReference>
<evidence type="ECO:0000256" key="2">
    <source>
        <dbReference type="ARBA" id="ARBA00022536"/>
    </source>
</evidence>
<dbReference type="FunFam" id="2.60.120.200:FF:000037">
    <property type="entry name" value="Meprin A subunit"/>
    <property type="match status" value="1"/>
</dbReference>
<dbReference type="Gene3D" id="2.60.210.10">
    <property type="entry name" value="Apoptosis, Tumor Necrosis Factor Receptor Associated Protein 2, Chain A"/>
    <property type="match status" value="1"/>
</dbReference>
<evidence type="ECO:0000256" key="11">
    <source>
        <dbReference type="ARBA" id="ARBA00023136"/>
    </source>
</evidence>
<proteinExistence type="predicted"/>
<dbReference type="PROSITE" id="PS00740">
    <property type="entry name" value="MAM_1"/>
    <property type="match status" value="1"/>
</dbReference>
<evidence type="ECO:0000256" key="6">
    <source>
        <dbReference type="ARBA" id="ARBA00022729"/>
    </source>
</evidence>
<dbReference type="PANTHER" id="PTHR10127">
    <property type="entry name" value="DISCOIDIN, CUB, EGF, LAMININ , AND ZINC METALLOPROTEASE DOMAIN CONTAINING"/>
    <property type="match status" value="1"/>
</dbReference>
<accession>A0A9Q1J9U0</accession>
<feature type="active site" evidence="15">
    <location>
        <position position="116"/>
    </location>
</feature>
<sequence length="664" mass="74519">MATSITYLLFGLFCHQVICLEQGRNSILGDKYRWPTTVPYYLEGSLEINAKGVILKAFEQYRLKTCINFKPWKGETNYISVFKGNGCYSFVGNRQMGRQALSIGSNCDHIATIEHEFLHALGFWHEQSRADRDDYVTIVWDQITEGKEHNFNKYDDTVSSSLNVPYDYGSMMHYSKTAFNKGSAPTIVTKIPKFMDVIGQRMEFSDSDLLKLNQLYNCTTSETFLDTCSFELSNICGMVQGSGDNGDWKRVTAVNGGPPTDHTNMGQCKGSGFFMHFSTATGSPGDYADLESRLFYPKRGTQCLQFYLYNSGGALDIWVREFHQANPQGTLRYITMVVAEKQHSWELHHVTLDVTKKFRVIFKGMKQSGPSSGGLSIDDINLSETECPHHQWRIRNFTQLLATTPPGKKVYSPRFLSREGYTFQVGLYVSGTTSNPDRLGIYFYLVSGRLDHTLQWPCPWRQVTMTLVDQNPDIRRRMSNQRSVTTDPNRYDTDANGNREYFWDDPKKVGSLVTDEDGSTFYRGPGRGTSAYLTHSRLKSRAFIKGDDAIFLFTLEDVSSLLRTQPVPCADPCSTVKCENHEVCVRDGGTAICRCEGEGCQRIGGPAVAVAGAAASVCALIAMTIVSFVSVMQVRKYKRKLQEKEAGMVLGNEMASGSTDLRSP</sequence>
<evidence type="ECO:0000256" key="16">
    <source>
        <dbReference type="RuleBase" id="RU361183"/>
    </source>
</evidence>
<feature type="chain" id="PRO_5040545834" description="Metalloendopeptidase" evidence="16">
    <location>
        <begin position="20"/>
        <end position="664"/>
    </location>
</feature>
<gene>
    <name evidence="21" type="ORF">SKAU_G00074240</name>
</gene>
<evidence type="ECO:0000256" key="7">
    <source>
        <dbReference type="ARBA" id="ARBA00022801"/>
    </source>
</evidence>
<keyword evidence="6 16" id="KW-0732">Signal</keyword>
<feature type="binding site" evidence="15">
    <location>
        <position position="115"/>
    </location>
    <ligand>
        <name>Zn(2+)</name>
        <dbReference type="ChEBI" id="CHEBI:29105"/>
        <note>catalytic</note>
    </ligand>
</feature>
<evidence type="ECO:0000256" key="15">
    <source>
        <dbReference type="PROSITE-ProRule" id="PRU01211"/>
    </source>
</evidence>
<dbReference type="EMBL" id="JAINUF010000002">
    <property type="protein sequence ID" value="KAJ8376844.1"/>
    <property type="molecule type" value="Genomic_DNA"/>
</dbReference>
<dbReference type="PROSITE" id="PS50060">
    <property type="entry name" value="MAM_2"/>
    <property type="match status" value="1"/>
</dbReference>
<dbReference type="PROSITE" id="PS51864">
    <property type="entry name" value="ASTACIN"/>
    <property type="match status" value="1"/>
</dbReference>
<feature type="domain" description="Peptidase M12A" evidence="20">
    <location>
        <begin position="25"/>
        <end position="219"/>
    </location>
</feature>
<dbReference type="InterPro" id="IPR002083">
    <property type="entry name" value="MATH/TRAF_dom"/>
</dbReference>
<feature type="transmembrane region" description="Helical" evidence="17">
    <location>
        <begin position="608"/>
        <end position="631"/>
    </location>
</feature>
<dbReference type="InterPro" id="IPR024079">
    <property type="entry name" value="MetalloPept_cat_dom_sf"/>
</dbReference>
<evidence type="ECO:0000256" key="1">
    <source>
        <dbReference type="ARBA" id="ARBA00004479"/>
    </source>
</evidence>
<evidence type="ECO:0000256" key="8">
    <source>
        <dbReference type="ARBA" id="ARBA00022833"/>
    </source>
</evidence>
<dbReference type="AlphaFoldDB" id="A0A9Q1J9U0"/>
<organism evidence="21 22">
    <name type="scientific">Synaphobranchus kaupii</name>
    <name type="common">Kaup's arrowtooth eel</name>
    <dbReference type="NCBI Taxonomy" id="118154"/>
    <lineage>
        <taxon>Eukaryota</taxon>
        <taxon>Metazoa</taxon>
        <taxon>Chordata</taxon>
        <taxon>Craniata</taxon>
        <taxon>Vertebrata</taxon>
        <taxon>Euteleostomi</taxon>
        <taxon>Actinopterygii</taxon>
        <taxon>Neopterygii</taxon>
        <taxon>Teleostei</taxon>
        <taxon>Anguilliformes</taxon>
        <taxon>Synaphobranchidae</taxon>
        <taxon>Synaphobranchus</taxon>
    </lineage>
</organism>
<keyword evidence="3 15" id="KW-0645">Protease</keyword>
<dbReference type="PRINTS" id="PR00020">
    <property type="entry name" value="MAMDOMAIN"/>
</dbReference>
<evidence type="ECO:0000256" key="12">
    <source>
        <dbReference type="ARBA" id="ARBA00023145"/>
    </source>
</evidence>
<keyword evidence="13" id="KW-1015">Disulfide bond</keyword>
<keyword evidence="11 17" id="KW-0472">Membrane</keyword>
<dbReference type="GO" id="GO:0004222">
    <property type="term" value="F:metalloendopeptidase activity"/>
    <property type="evidence" value="ECO:0007669"/>
    <property type="project" value="UniProtKB-UniRule"/>
</dbReference>
<dbReference type="SMART" id="SM00137">
    <property type="entry name" value="MAM"/>
    <property type="match status" value="1"/>
</dbReference>
<dbReference type="Pfam" id="PF22486">
    <property type="entry name" value="MATH_2"/>
    <property type="match status" value="1"/>
</dbReference>
<keyword evidence="14" id="KW-0325">Glycoprotein</keyword>
<evidence type="ECO:0000259" key="20">
    <source>
        <dbReference type="PROSITE" id="PS51864"/>
    </source>
</evidence>
<evidence type="ECO:0000256" key="14">
    <source>
        <dbReference type="ARBA" id="ARBA00023180"/>
    </source>
</evidence>
<dbReference type="FunFam" id="2.60.210.10:FF:000009">
    <property type="entry name" value="Meprin A subunit"/>
    <property type="match status" value="1"/>
</dbReference>
<evidence type="ECO:0000256" key="5">
    <source>
        <dbReference type="ARBA" id="ARBA00022723"/>
    </source>
</evidence>
<keyword evidence="4 17" id="KW-0812">Transmembrane</keyword>
<keyword evidence="8 15" id="KW-0862">Zinc</keyword>
<keyword evidence="2" id="KW-0245">EGF-like domain</keyword>
<dbReference type="PROSITE" id="PS50144">
    <property type="entry name" value="MATH"/>
    <property type="match status" value="1"/>
</dbReference>
<dbReference type="InterPro" id="IPR006026">
    <property type="entry name" value="Peptidase_Metallo"/>
</dbReference>
<keyword evidence="5 15" id="KW-0479">Metal-binding</keyword>
<comment type="subcellular location">
    <subcellularLocation>
        <location evidence="1">Membrane</location>
        <topology evidence="1">Single-pass type I membrane protein</topology>
    </subcellularLocation>
</comment>
<evidence type="ECO:0000256" key="17">
    <source>
        <dbReference type="SAM" id="Phobius"/>
    </source>
</evidence>
<protein>
    <recommendedName>
        <fullName evidence="16">Metalloendopeptidase</fullName>
        <ecNumber evidence="16">3.4.24.-</ecNumber>
    </recommendedName>
</protein>
<keyword evidence="10 15" id="KW-0482">Metalloprotease</keyword>
<dbReference type="SUPFAM" id="SSF49599">
    <property type="entry name" value="TRAF domain-like"/>
    <property type="match status" value="1"/>
</dbReference>
<dbReference type="SUPFAM" id="SSF49899">
    <property type="entry name" value="Concanavalin A-like lectins/glucanases"/>
    <property type="match status" value="1"/>
</dbReference>